<dbReference type="PRINTS" id="PR00084">
    <property type="entry name" value="MTLDHDRGNASE"/>
</dbReference>
<dbReference type="InterPro" id="IPR013131">
    <property type="entry name" value="Mannitol_DH_N"/>
</dbReference>
<reference evidence="6 7" key="1">
    <citation type="submission" date="2022-04" db="EMBL/GenBank/DDBJ databases">
        <title>Halobacillus sp. isolated from saltern.</title>
        <authorList>
            <person name="Won M."/>
            <person name="Lee C.-M."/>
            <person name="Woen H.-Y."/>
            <person name="Kwon S.-W."/>
        </authorList>
    </citation>
    <scope>NUCLEOTIDE SEQUENCE [LARGE SCALE GENOMIC DNA]</scope>
    <source>
        <strain evidence="6 7">SSBR10-3</strain>
    </source>
</reference>
<dbReference type="SUPFAM" id="SSF51735">
    <property type="entry name" value="NAD(P)-binding Rossmann-fold domains"/>
    <property type="match status" value="1"/>
</dbReference>
<dbReference type="InterPro" id="IPR013118">
    <property type="entry name" value="Mannitol_DH_C"/>
</dbReference>
<dbReference type="InterPro" id="IPR013328">
    <property type="entry name" value="6PGD_dom2"/>
</dbReference>
<dbReference type="Pfam" id="PF08125">
    <property type="entry name" value="Mannitol_dh_C"/>
    <property type="match status" value="1"/>
</dbReference>
<evidence type="ECO:0000256" key="2">
    <source>
        <dbReference type="ARBA" id="ARBA00023027"/>
    </source>
</evidence>
<accession>A0ABY4ENQ7</accession>
<protein>
    <submittedName>
        <fullName evidence="6">Tagaturonate reductase</fullName>
    </submittedName>
</protein>
<feature type="domain" description="Mannitol dehydrogenase N-terminal" evidence="4">
    <location>
        <begin position="27"/>
        <end position="265"/>
    </location>
</feature>
<evidence type="ECO:0000256" key="3">
    <source>
        <dbReference type="ARBA" id="ARBA00048615"/>
    </source>
</evidence>
<dbReference type="Gene3D" id="1.10.1040.10">
    <property type="entry name" value="N-(1-d-carboxylethyl)-l-norvaline Dehydrogenase, domain 2"/>
    <property type="match status" value="1"/>
</dbReference>
<dbReference type="PANTHER" id="PTHR30524">
    <property type="entry name" value="MANNITOL-1-PHOSPHATE 5-DEHYDROGENASE"/>
    <property type="match status" value="1"/>
</dbReference>
<dbReference type="EMBL" id="CP095073">
    <property type="protein sequence ID" value="UOQ45829.1"/>
    <property type="molecule type" value="Genomic_DNA"/>
</dbReference>
<evidence type="ECO:0000259" key="5">
    <source>
        <dbReference type="Pfam" id="PF08125"/>
    </source>
</evidence>
<gene>
    <name evidence="6" type="ORF">MUN89_07835</name>
</gene>
<dbReference type="InterPro" id="IPR000669">
    <property type="entry name" value="Mannitol_DH"/>
</dbReference>
<keyword evidence="1" id="KW-0560">Oxidoreductase</keyword>
<dbReference type="Proteomes" id="UP000831787">
    <property type="component" value="Chromosome"/>
</dbReference>
<dbReference type="InterPro" id="IPR036291">
    <property type="entry name" value="NAD(P)-bd_dom_sf"/>
</dbReference>
<evidence type="ECO:0000259" key="4">
    <source>
        <dbReference type="Pfam" id="PF01232"/>
    </source>
</evidence>
<evidence type="ECO:0000313" key="6">
    <source>
        <dbReference type="EMBL" id="UOQ45829.1"/>
    </source>
</evidence>
<evidence type="ECO:0000313" key="7">
    <source>
        <dbReference type="Proteomes" id="UP000831787"/>
    </source>
</evidence>
<dbReference type="Pfam" id="PF01232">
    <property type="entry name" value="Mannitol_dh"/>
    <property type="match status" value="1"/>
</dbReference>
<name>A0ABY4ENQ7_9BACI</name>
<dbReference type="NCBIfam" id="NF002969">
    <property type="entry name" value="PRK03643.1"/>
    <property type="match status" value="1"/>
</dbReference>
<evidence type="ECO:0000256" key="1">
    <source>
        <dbReference type="ARBA" id="ARBA00023002"/>
    </source>
</evidence>
<dbReference type="Gene3D" id="3.40.50.720">
    <property type="entry name" value="NAD(P)-binding Rossmann-like Domain"/>
    <property type="match status" value="1"/>
</dbReference>
<feature type="domain" description="Mannitol dehydrogenase C-terminal" evidence="5">
    <location>
        <begin position="283"/>
        <end position="487"/>
    </location>
</feature>
<keyword evidence="7" id="KW-1185">Reference proteome</keyword>
<comment type="catalytic activity">
    <reaction evidence="3">
        <text>D-mannitol 1-phosphate + NAD(+) = beta-D-fructose 6-phosphate + NADH + H(+)</text>
        <dbReference type="Rhea" id="RHEA:19661"/>
        <dbReference type="ChEBI" id="CHEBI:15378"/>
        <dbReference type="ChEBI" id="CHEBI:57540"/>
        <dbReference type="ChEBI" id="CHEBI:57634"/>
        <dbReference type="ChEBI" id="CHEBI:57945"/>
        <dbReference type="ChEBI" id="CHEBI:61381"/>
        <dbReference type="EC" id="1.1.1.17"/>
    </reaction>
</comment>
<proteinExistence type="predicted"/>
<dbReference type="RefSeq" id="WP_244712711.1">
    <property type="nucleotide sequence ID" value="NZ_CP095073.1"/>
</dbReference>
<sequence>MDLLDKKLVLTRKLKHSSIQPVDSLPEKILQFGEGNFLRCFTNWMVQQMNDKGVFNGRVAAVQPTPHGRVVPKLERQENLYTTILQGLDNGKEVEEVEVNCSISRSINPYENWQEVLNTAASDELQFIFSNTTEAGLSYSREEYDPSQSPLSFPGKVTACLFHRYQCKGKEEAPGLVVIPCELVEDNGTKLKEIVLTIAEDWRLPVPFKKWVQERNTFCNTLVDRIVPGYPKEHALDWEHRLGYHDELMVTGEPFHLFVIEADQELEDLLPLQQAGLNVKWAKVQPYRTLKVSLLNAPHTMMFAAGFLYGLNTVYEAMKDPLLKDFVSEAMETEIMPYLSFDRDETIQFSEAVIERFQNPYIKHYLTDLGLNAVNKFRARVLPLFQNYYAETGQLPSFMSYALAAMFVYYKPVSVEEGHFTGEREGVAYKVRDTEAAMNAFIHFWESSKKGIYIESVRQILARTALWGEDLTRFPNLAERIHEHIELMLRLGAQPALEELMNKKEVNK</sequence>
<keyword evidence="2" id="KW-0520">NAD</keyword>
<dbReference type="SUPFAM" id="SSF48179">
    <property type="entry name" value="6-phosphogluconate dehydrogenase C-terminal domain-like"/>
    <property type="match status" value="1"/>
</dbReference>
<dbReference type="PANTHER" id="PTHR30524:SF0">
    <property type="entry name" value="ALTRONATE OXIDOREDUCTASE-RELATED"/>
    <property type="match status" value="1"/>
</dbReference>
<organism evidence="6 7">
    <name type="scientific">Halobacillus salinarum</name>
    <dbReference type="NCBI Taxonomy" id="2932257"/>
    <lineage>
        <taxon>Bacteria</taxon>
        <taxon>Bacillati</taxon>
        <taxon>Bacillota</taxon>
        <taxon>Bacilli</taxon>
        <taxon>Bacillales</taxon>
        <taxon>Bacillaceae</taxon>
        <taxon>Halobacillus</taxon>
    </lineage>
</organism>
<dbReference type="InterPro" id="IPR008927">
    <property type="entry name" value="6-PGluconate_DH-like_C_sf"/>
</dbReference>